<evidence type="ECO:0000256" key="11">
    <source>
        <dbReference type="ARBA" id="ARBA00023033"/>
    </source>
</evidence>
<dbReference type="InterPro" id="IPR050182">
    <property type="entry name" value="Cytochrome_P450_fam2"/>
</dbReference>
<evidence type="ECO:0000256" key="8">
    <source>
        <dbReference type="ARBA" id="ARBA00022848"/>
    </source>
</evidence>
<dbReference type="PRINTS" id="PR00385">
    <property type="entry name" value="P450"/>
</dbReference>
<evidence type="ECO:0000256" key="4">
    <source>
        <dbReference type="ARBA" id="ARBA00010617"/>
    </source>
</evidence>
<dbReference type="EMBL" id="JAKZEL010000025">
    <property type="protein sequence ID" value="KAI4530644.1"/>
    <property type="molecule type" value="Genomic_DNA"/>
</dbReference>
<keyword evidence="12" id="KW-0472">Membrane</keyword>
<dbReference type="Pfam" id="PF00067">
    <property type="entry name" value="p450"/>
    <property type="match status" value="1"/>
</dbReference>
<comment type="cofactor">
    <cofactor evidence="1">
        <name>heme</name>
        <dbReference type="ChEBI" id="CHEBI:30413"/>
    </cofactor>
</comment>
<evidence type="ECO:0000256" key="2">
    <source>
        <dbReference type="ARBA" id="ARBA00004174"/>
    </source>
</evidence>
<accession>A0AAD4TQX2</accession>
<dbReference type="GO" id="GO:0006805">
    <property type="term" value="P:xenobiotic metabolic process"/>
    <property type="evidence" value="ECO:0007669"/>
    <property type="project" value="TreeGrafter"/>
</dbReference>
<dbReference type="PANTHER" id="PTHR24300:SF200">
    <property type="entry name" value="CYTOCHROME P450 2C70"/>
    <property type="match status" value="1"/>
</dbReference>
<dbReference type="InterPro" id="IPR036396">
    <property type="entry name" value="Cyt_P450_sf"/>
</dbReference>
<dbReference type="GO" id="GO:0005789">
    <property type="term" value="C:endoplasmic reticulum membrane"/>
    <property type="evidence" value="ECO:0007669"/>
    <property type="project" value="UniProtKB-SubCell"/>
</dbReference>
<keyword evidence="9" id="KW-0560">Oxidoreductase</keyword>
<dbReference type="Gene3D" id="1.10.630.10">
    <property type="entry name" value="Cytochrome P450"/>
    <property type="match status" value="1"/>
</dbReference>
<dbReference type="SUPFAM" id="SSF48264">
    <property type="entry name" value="Cytochrome P450"/>
    <property type="match status" value="1"/>
</dbReference>
<evidence type="ECO:0000256" key="3">
    <source>
        <dbReference type="ARBA" id="ARBA00004406"/>
    </source>
</evidence>
<keyword evidence="6" id="KW-0479">Metal-binding</keyword>
<organism evidence="13 14">
    <name type="scientific">Ovis ammon polii</name>
    <dbReference type="NCBI Taxonomy" id="230172"/>
    <lineage>
        <taxon>Eukaryota</taxon>
        <taxon>Metazoa</taxon>
        <taxon>Chordata</taxon>
        <taxon>Craniata</taxon>
        <taxon>Vertebrata</taxon>
        <taxon>Euteleostomi</taxon>
        <taxon>Mammalia</taxon>
        <taxon>Eutheria</taxon>
        <taxon>Laurasiatheria</taxon>
        <taxon>Artiodactyla</taxon>
        <taxon>Ruminantia</taxon>
        <taxon>Pecora</taxon>
        <taxon>Bovidae</taxon>
        <taxon>Caprinae</taxon>
        <taxon>Ovis</taxon>
    </lineage>
</organism>
<keyword evidence="11" id="KW-0503">Monooxygenase</keyword>
<dbReference type="Proteomes" id="UP001214576">
    <property type="component" value="Unassembled WGS sequence"/>
</dbReference>
<evidence type="ECO:0000256" key="5">
    <source>
        <dbReference type="ARBA" id="ARBA00022617"/>
    </source>
</evidence>
<evidence type="ECO:0000256" key="9">
    <source>
        <dbReference type="ARBA" id="ARBA00023002"/>
    </source>
</evidence>
<comment type="similarity">
    <text evidence="4">Belongs to the cytochrome P450 family.</text>
</comment>
<dbReference type="FunFam" id="1.10.630.10:FF:000238">
    <property type="entry name" value="Cytochrome P450 2A6"/>
    <property type="match status" value="1"/>
</dbReference>
<dbReference type="GO" id="GO:0005506">
    <property type="term" value="F:iron ion binding"/>
    <property type="evidence" value="ECO:0007669"/>
    <property type="project" value="InterPro"/>
</dbReference>
<dbReference type="GO" id="GO:0006082">
    <property type="term" value="P:organic acid metabolic process"/>
    <property type="evidence" value="ECO:0007669"/>
    <property type="project" value="TreeGrafter"/>
</dbReference>
<keyword evidence="5" id="KW-0349">Heme</keyword>
<evidence type="ECO:0000313" key="13">
    <source>
        <dbReference type="EMBL" id="KAI4530644.1"/>
    </source>
</evidence>
<proteinExistence type="inferred from homology"/>
<comment type="caution">
    <text evidence="13">The sequence shown here is derived from an EMBL/GenBank/DDBJ whole genome shotgun (WGS) entry which is preliminary data.</text>
</comment>
<evidence type="ECO:0000256" key="6">
    <source>
        <dbReference type="ARBA" id="ARBA00022723"/>
    </source>
</evidence>
<name>A0AAD4TQX2_OVIAM</name>
<reference evidence="13" key="1">
    <citation type="submission" date="2022-03" db="EMBL/GenBank/DDBJ databases">
        <title>Genomic analyses of argali, domestic sheep and their hybrids provide insights into chromosomal evolution, heterosis and genetic basis of agronomic traits.</title>
        <authorList>
            <person name="Li M."/>
        </authorList>
    </citation>
    <scope>NUCLEOTIDE SEQUENCE</scope>
    <source>
        <strain evidence="13">CAU-MHL-2022a</strain>
        <tissue evidence="13">Skin</tissue>
    </source>
</reference>
<dbReference type="AlphaFoldDB" id="A0AAD4TQX2"/>
<gene>
    <name evidence="13" type="ORF">MG293_019533</name>
</gene>
<dbReference type="InterPro" id="IPR001128">
    <property type="entry name" value="Cyt_P450"/>
</dbReference>
<dbReference type="InterPro" id="IPR002401">
    <property type="entry name" value="Cyt_P450_E_grp-I"/>
</dbReference>
<comment type="subcellular location">
    <subcellularLocation>
        <location evidence="3">Endoplasmic reticulum membrane</location>
        <topology evidence="3">Peripheral membrane protein</topology>
    </subcellularLocation>
    <subcellularLocation>
        <location evidence="2">Microsome membrane</location>
        <topology evidence="2">Peripheral membrane protein</topology>
    </subcellularLocation>
</comment>
<sequence>MGMHSSRLAEDYGPVFTLYFGMKPTVVLHGYEAVKQVLIDQSEEFSGRGSLPVADNINKGLGSPCDPTLLLSCAPCNVICSIVFRNRFEYSDEKLLTLIKYFNENGMLVSTPWIELFNAFPSLLRHFPGSHNTIFKNMTEQRKFILEEIKKHQESLDLNNPQDFIDYFLIKMEKEKHNKHSEFTMDNLITTVWDVFSAGTETTSLTLRYGLLLLLKHPEVTAKVQEEIDRVVGRNRSPCMQDRSRMPYTDAVLHEIQRYIDLVPSNLPHVATQDVKFREYLIPKGTAILTSLTSVLHDGKEFPNPGQFDPAHFLDESGNFKKTDHFMAFSAGKHASFLSVH</sequence>
<dbReference type="GO" id="GO:0020037">
    <property type="term" value="F:heme binding"/>
    <property type="evidence" value="ECO:0007669"/>
    <property type="project" value="InterPro"/>
</dbReference>
<evidence type="ECO:0000256" key="1">
    <source>
        <dbReference type="ARBA" id="ARBA00001971"/>
    </source>
</evidence>
<evidence type="ECO:0000256" key="10">
    <source>
        <dbReference type="ARBA" id="ARBA00023004"/>
    </source>
</evidence>
<evidence type="ECO:0000256" key="7">
    <source>
        <dbReference type="ARBA" id="ARBA00022824"/>
    </source>
</evidence>
<keyword evidence="10" id="KW-0408">Iron</keyword>
<keyword evidence="8" id="KW-0492">Microsome</keyword>
<dbReference type="GO" id="GO:0016712">
    <property type="term" value="F:oxidoreductase activity, acting on paired donors, with incorporation or reduction of molecular oxygen, reduced flavin or flavoprotein as one donor, and incorporation of one atom of oxygen"/>
    <property type="evidence" value="ECO:0007669"/>
    <property type="project" value="TreeGrafter"/>
</dbReference>
<dbReference type="PRINTS" id="PR00463">
    <property type="entry name" value="EP450I"/>
</dbReference>
<protein>
    <submittedName>
        <fullName evidence="13">Uncharacterized protein</fullName>
    </submittedName>
</protein>
<dbReference type="PANTHER" id="PTHR24300">
    <property type="entry name" value="CYTOCHROME P450 508A4-RELATED"/>
    <property type="match status" value="1"/>
</dbReference>
<keyword evidence="7" id="KW-0256">Endoplasmic reticulum</keyword>
<evidence type="ECO:0000313" key="14">
    <source>
        <dbReference type="Proteomes" id="UP001214576"/>
    </source>
</evidence>
<evidence type="ECO:0000256" key="12">
    <source>
        <dbReference type="ARBA" id="ARBA00023136"/>
    </source>
</evidence>
<keyword evidence="14" id="KW-1185">Reference proteome</keyword>